<reference evidence="2" key="1">
    <citation type="submission" date="2022-07" db="EMBL/GenBank/DDBJ databases">
        <title>Phylogenomic reconstructions and comparative analyses of Kickxellomycotina fungi.</title>
        <authorList>
            <person name="Reynolds N.K."/>
            <person name="Stajich J.E."/>
            <person name="Barry K."/>
            <person name="Grigoriev I.V."/>
            <person name="Crous P."/>
            <person name="Smith M.E."/>
        </authorList>
    </citation>
    <scope>NUCLEOTIDE SEQUENCE</scope>
    <source>
        <strain evidence="2">RSA 861</strain>
    </source>
</reference>
<proteinExistence type="predicted"/>
<dbReference type="EMBL" id="JANBPT010000890">
    <property type="protein sequence ID" value="KAJ1911821.1"/>
    <property type="molecule type" value="Genomic_DNA"/>
</dbReference>
<dbReference type="AlphaFoldDB" id="A0A9W7ZRP1"/>
<evidence type="ECO:0000313" key="2">
    <source>
        <dbReference type="EMBL" id="KAJ1911821.1"/>
    </source>
</evidence>
<accession>A0A9W7ZRP1</accession>
<protein>
    <submittedName>
        <fullName evidence="2">Uncharacterized protein</fullName>
    </submittedName>
</protein>
<evidence type="ECO:0000256" key="1">
    <source>
        <dbReference type="SAM" id="MobiDB-lite"/>
    </source>
</evidence>
<gene>
    <name evidence="2" type="ORF">IWQ60_009960</name>
</gene>
<keyword evidence="3" id="KW-1185">Reference proteome</keyword>
<name>A0A9W7ZRP1_9FUNG</name>
<feature type="region of interest" description="Disordered" evidence="1">
    <location>
        <begin position="51"/>
        <end position="76"/>
    </location>
</feature>
<evidence type="ECO:0000313" key="3">
    <source>
        <dbReference type="Proteomes" id="UP001150569"/>
    </source>
</evidence>
<organism evidence="2 3">
    <name type="scientific">Tieghemiomyces parasiticus</name>
    <dbReference type="NCBI Taxonomy" id="78921"/>
    <lineage>
        <taxon>Eukaryota</taxon>
        <taxon>Fungi</taxon>
        <taxon>Fungi incertae sedis</taxon>
        <taxon>Zoopagomycota</taxon>
        <taxon>Kickxellomycotina</taxon>
        <taxon>Dimargaritomycetes</taxon>
        <taxon>Dimargaritales</taxon>
        <taxon>Dimargaritaceae</taxon>
        <taxon>Tieghemiomyces</taxon>
    </lineage>
</organism>
<dbReference type="Proteomes" id="UP001150569">
    <property type="component" value="Unassembled WGS sequence"/>
</dbReference>
<sequence>MCHKTIGYEPGRTTQLQMGLVQLVEYAPPHTDPKVWAETAKELAFLQQRLKATHQPAESEAQALPKVRPGSETKDITPALTQARQELRKVEIGLVKLEEINDRDNQRRAAFLHALDREEVAYRATLQEEHREYLVRQANEMARLMQEANR</sequence>
<comment type="caution">
    <text evidence="2">The sequence shown here is derived from an EMBL/GenBank/DDBJ whole genome shotgun (WGS) entry which is preliminary data.</text>
</comment>